<sequence length="491" mass="55902">MICVECGCPIRTLYDKYKGDYIKLTVCEECHKVADIYVEYDKVLLFIDLMLLKPQAYRHAVYNRLVSLPENVSEELSKREAIVMDASNIDSDKNDISENDSPFKYITLIFKRYSSSLRLLLLMILFEVYLTWAYEEKNYFELNSKASPMGHSSTSMITKLILDHPVIMYQYSFFLFKAIIEILIFNIVSQTLIHRFTGFGRPQTVTFRYPAPIIANPSRPSSPRPASPRSGDQNNNDANKRLNGYGDYSNNNLNSEMKNGITVDKENSDIDENILKANPDSSNGVHLQISGSSTTLNGSFVSEETIIPTIQIPLSRTPSNTSIFSINVIEREIHYPSEYFIAVLSTSILLSNIIKLFPIIMLIWPYDNTLILNSTKAIIQIIHVIVLIETLHTVIPQDQLQLNSVIENENNSFSIDDRISDFSKNSDSLSLYSIITIIVIIGNLLKFLVTNLCLAFVVSHFFKISFIDLFINECTTSLKKLNVFYELSKMS</sequence>
<reference evidence="1" key="1">
    <citation type="submission" date="2023-04" db="EMBL/GenBank/DDBJ databases">
        <title>Candida boidinii NBRC 1967.</title>
        <authorList>
            <person name="Ichikawa N."/>
            <person name="Sato H."/>
            <person name="Tonouchi N."/>
        </authorList>
    </citation>
    <scope>NUCLEOTIDE SEQUENCE</scope>
    <source>
        <strain evidence="1">NBRC 1967</strain>
    </source>
</reference>
<evidence type="ECO:0000313" key="1">
    <source>
        <dbReference type="EMBL" id="GME90787.1"/>
    </source>
</evidence>
<organism evidence="1 2">
    <name type="scientific">Candida boidinii</name>
    <name type="common">Yeast</name>
    <dbReference type="NCBI Taxonomy" id="5477"/>
    <lineage>
        <taxon>Eukaryota</taxon>
        <taxon>Fungi</taxon>
        <taxon>Dikarya</taxon>
        <taxon>Ascomycota</taxon>
        <taxon>Saccharomycotina</taxon>
        <taxon>Pichiomycetes</taxon>
        <taxon>Pichiales</taxon>
        <taxon>Pichiaceae</taxon>
        <taxon>Ogataea</taxon>
        <taxon>Ogataea/Candida clade</taxon>
    </lineage>
</organism>
<name>A0ACB5TM33_CANBO</name>
<comment type="caution">
    <text evidence="1">The sequence shown here is derived from an EMBL/GenBank/DDBJ whole genome shotgun (WGS) entry which is preliminary data.</text>
</comment>
<gene>
    <name evidence="1" type="ORF">Cboi01_000200500</name>
</gene>
<protein>
    <submittedName>
        <fullName evidence="1">Unnamed protein product</fullName>
    </submittedName>
</protein>
<evidence type="ECO:0000313" key="2">
    <source>
        <dbReference type="Proteomes" id="UP001165101"/>
    </source>
</evidence>
<accession>A0ACB5TM33</accession>
<proteinExistence type="predicted"/>
<dbReference type="Proteomes" id="UP001165101">
    <property type="component" value="Unassembled WGS sequence"/>
</dbReference>
<keyword evidence="2" id="KW-1185">Reference proteome</keyword>
<dbReference type="EMBL" id="BSXV01000827">
    <property type="protein sequence ID" value="GME90787.1"/>
    <property type="molecule type" value="Genomic_DNA"/>
</dbReference>